<dbReference type="Proteomes" id="UP000178869">
    <property type="component" value="Unassembled WGS sequence"/>
</dbReference>
<dbReference type="AlphaFoldDB" id="A0A1G2PHI8"/>
<feature type="transmembrane region" description="Helical" evidence="1">
    <location>
        <begin position="146"/>
        <end position="168"/>
    </location>
</feature>
<reference evidence="2 3" key="1">
    <citation type="journal article" date="2016" name="Nat. Commun.">
        <title>Thousands of microbial genomes shed light on interconnected biogeochemical processes in an aquifer system.</title>
        <authorList>
            <person name="Anantharaman K."/>
            <person name="Brown C.T."/>
            <person name="Hug L.A."/>
            <person name="Sharon I."/>
            <person name="Castelle C.J."/>
            <person name="Probst A.J."/>
            <person name="Thomas B.C."/>
            <person name="Singh A."/>
            <person name="Wilkins M.J."/>
            <person name="Karaoz U."/>
            <person name="Brodie E.L."/>
            <person name="Williams K.H."/>
            <person name="Hubbard S.S."/>
            <person name="Banfield J.F."/>
        </authorList>
    </citation>
    <scope>NUCLEOTIDE SEQUENCE [LARGE SCALE GENOMIC DNA]</scope>
</reference>
<name>A0A1G2PHI8_9BACT</name>
<accession>A0A1G2PHI8</accession>
<organism evidence="2 3">
    <name type="scientific">Candidatus Terrybacteria bacterium RIFCSPHIGHO2_01_FULL_43_35</name>
    <dbReference type="NCBI Taxonomy" id="1802361"/>
    <lineage>
        <taxon>Bacteria</taxon>
        <taxon>Candidatus Terryibacteriota</taxon>
    </lineage>
</organism>
<keyword evidence="1" id="KW-0812">Transmembrane</keyword>
<feature type="transmembrane region" description="Helical" evidence="1">
    <location>
        <begin position="88"/>
        <end position="114"/>
    </location>
</feature>
<sequence>MLEAITKLKIVLPNFFILAFFILCMTGVGWFFGRALNGTSASIEEFLGLNFALNDILIGTVLILLSAMWFSIAVMLDDSFRLPAVASLVALFLMSLFLFPAPSIYMLVILPAWALLLLERLRMRHVLKDLMPWKPSWALHAGLPKFFLAINIIFTAALAVSPTALFFLRQPLPRSFIDQSLLFLSAPIQQYTGIDVNSTVDQTLNHLNEGKLTDPQLLTIARTEYSKKLNLPLTGKEKIKDVIFNVIDRQLNQFAKQSINIFNTGHINLFLLGFVASVFFTFQFFTWPAKIISNIMTRILLFLLEALGYIIVEDRPTPKYTARWPSTPPKA</sequence>
<keyword evidence="1" id="KW-1133">Transmembrane helix</keyword>
<dbReference type="EMBL" id="MHSR01000008">
    <property type="protein sequence ID" value="OHA47042.1"/>
    <property type="molecule type" value="Genomic_DNA"/>
</dbReference>
<feature type="transmembrane region" description="Helical" evidence="1">
    <location>
        <begin position="267"/>
        <end position="285"/>
    </location>
</feature>
<feature type="transmembrane region" description="Helical" evidence="1">
    <location>
        <begin position="291"/>
        <end position="312"/>
    </location>
</feature>
<evidence type="ECO:0000313" key="3">
    <source>
        <dbReference type="Proteomes" id="UP000178869"/>
    </source>
</evidence>
<gene>
    <name evidence="2" type="ORF">A2828_03665</name>
</gene>
<feature type="transmembrane region" description="Helical" evidence="1">
    <location>
        <begin position="56"/>
        <end position="76"/>
    </location>
</feature>
<keyword evidence="1" id="KW-0472">Membrane</keyword>
<protein>
    <submittedName>
        <fullName evidence="2">Uncharacterized protein</fullName>
    </submittedName>
</protein>
<comment type="caution">
    <text evidence="2">The sequence shown here is derived from an EMBL/GenBank/DDBJ whole genome shotgun (WGS) entry which is preliminary data.</text>
</comment>
<feature type="transmembrane region" description="Helical" evidence="1">
    <location>
        <begin position="12"/>
        <end position="36"/>
    </location>
</feature>
<evidence type="ECO:0000313" key="2">
    <source>
        <dbReference type="EMBL" id="OHA47042.1"/>
    </source>
</evidence>
<evidence type="ECO:0000256" key="1">
    <source>
        <dbReference type="SAM" id="Phobius"/>
    </source>
</evidence>
<proteinExistence type="predicted"/>